<evidence type="ECO:0008006" key="6">
    <source>
        <dbReference type="Google" id="ProtNLM"/>
    </source>
</evidence>
<dbReference type="Pfam" id="PF05254">
    <property type="entry name" value="UPF0203"/>
    <property type="match status" value="1"/>
</dbReference>
<dbReference type="EMBL" id="GL377310">
    <property type="protein sequence ID" value="EFI94076.1"/>
    <property type="molecule type" value="Genomic_DNA"/>
</dbReference>
<dbReference type="GO" id="GO:0005758">
    <property type="term" value="C:mitochondrial intermembrane space"/>
    <property type="evidence" value="ECO:0007669"/>
    <property type="project" value="TreeGrafter"/>
</dbReference>
<accession>D8QE00</accession>
<dbReference type="AlphaFoldDB" id="D8QE00"/>
<reference evidence="4 5" key="1">
    <citation type="journal article" date="2010" name="Nat. Biotechnol.">
        <title>Genome sequence of the model mushroom Schizophyllum commune.</title>
        <authorList>
            <person name="Ohm R.A."/>
            <person name="de Jong J.F."/>
            <person name="Lugones L.G."/>
            <person name="Aerts A."/>
            <person name="Kothe E."/>
            <person name="Stajich J.E."/>
            <person name="de Vries R.P."/>
            <person name="Record E."/>
            <person name="Levasseur A."/>
            <person name="Baker S.E."/>
            <person name="Bartholomew K.A."/>
            <person name="Coutinho P.M."/>
            <person name="Erdmann S."/>
            <person name="Fowler T.J."/>
            <person name="Gathman A.C."/>
            <person name="Lombard V."/>
            <person name="Henrissat B."/>
            <person name="Knabe N."/>
            <person name="Kuees U."/>
            <person name="Lilly W.W."/>
            <person name="Lindquist E."/>
            <person name="Lucas S."/>
            <person name="Magnuson J.K."/>
            <person name="Piumi F."/>
            <person name="Raudaskoski M."/>
            <person name="Salamov A."/>
            <person name="Schmutz J."/>
            <person name="Schwarze F.W.M.R."/>
            <person name="vanKuyk P.A."/>
            <person name="Horton J.S."/>
            <person name="Grigoriev I.V."/>
            <person name="Woesten H.A.B."/>
        </authorList>
    </citation>
    <scope>NUCLEOTIDE SEQUENCE [LARGE SCALE GENOMIC DNA]</scope>
    <source>
        <strain evidence="5">H4-8 / FGSC 9210</strain>
    </source>
</reference>
<evidence type="ECO:0000313" key="4">
    <source>
        <dbReference type="EMBL" id="EFI94076.1"/>
    </source>
</evidence>
<dbReference type="PANTHER" id="PTHR46403:SF1">
    <property type="entry name" value="TP53-REGULATED INHIBITOR OF APOPTOSIS 1"/>
    <property type="match status" value="1"/>
</dbReference>
<dbReference type="GO" id="GO:1990050">
    <property type="term" value="F:phosphatidic acid transfer activity"/>
    <property type="evidence" value="ECO:0007669"/>
    <property type="project" value="TreeGrafter"/>
</dbReference>
<dbReference type="Proteomes" id="UP000007431">
    <property type="component" value="Unassembled WGS sequence"/>
</dbReference>
<dbReference type="RefSeq" id="XP_003028979.1">
    <property type="nucleotide sequence ID" value="XM_003028933.1"/>
</dbReference>
<evidence type="ECO:0000256" key="2">
    <source>
        <dbReference type="ARBA" id="ARBA00023157"/>
    </source>
</evidence>
<dbReference type="InterPro" id="IPR007918">
    <property type="entry name" value="MDM35_apoptosis"/>
</dbReference>
<dbReference type="PANTHER" id="PTHR46403">
    <property type="entry name" value="TP53-REGULATED INHIBITOR OF APOPTOSIS 1"/>
    <property type="match status" value="1"/>
</dbReference>
<proteinExistence type="inferred from homology"/>
<dbReference type="GeneID" id="9590472"/>
<comment type="similarity">
    <text evidence="1">Belongs to the TRIAP1/MDM35 family.</text>
</comment>
<feature type="compositionally biased region" description="Polar residues" evidence="3">
    <location>
        <begin position="87"/>
        <end position="102"/>
    </location>
</feature>
<keyword evidence="5" id="KW-1185">Reference proteome</keyword>
<organism evidence="5">
    <name type="scientific">Schizophyllum commune (strain H4-8 / FGSC 9210)</name>
    <name type="common">Split gill fungus</name>
    <dbReference type="NCBI Taxonomy" id="578458"/>
    <lineage>
        <taxon>Eukaryota</taxon>
        <taxon>Fungi</taxon>
        <taxon>Dikarya</taxon>
        <taxon>Basidiomycota</taxon>
        <taxon>Agaricomycotina</taxon>
        <taxon>Agaricomycetes</taxon>
        <taxon>Agaricomycetidae</taxon>
        <taxon>Agaricales</taxon>
        <taxon>Schizophyllaceae</taxon>
        <taxon>Schizophyllum</taxon>
    </lineage>
</organism>
<sequence>MAHSLNEKCTPLKKEYDNCFNAWFEGYLEPAVATTDQARSEFSKRKAQEFQDKCGPVWNSYRECVQQAVKDKGLDTLLQAAREENPLTETDTRSPPQDPQTK</sequence>
<dbReference type="VEuPathDB" id="FungiDB:SCHCODRAFT_02636901"/>
<evidence type="ECO:0000256" key="1">
    <source>
        <dbReference type="ARBA" id="ARBA00006196"/>
    </source>
</evidence>
<evidence type="ECO:0000313" key="5">
    <source>
        <dbReference type="Proteomes" id="UP000007431"/>
    </source>
</evidence>
<gene>
    <name evidence="4" type="ORF">SCHCODRAFT_60009</name>
</gene>
<feature type="region of interest" description="Disordered" evidence="3">
    <location>
        <begin position="76"/>
        <end position="102"/>
    </location>
</feature>
<dbReference type="HOGENOM" id="CLU_101473_1_0_1"/>
<dbReference type="KEGG" id="scm:SCHCO_02636901"/>
<dbReference type="GO" id="GO:0045332">
    <property type="term" value="P:phospholipid translocation"/>
    <property type="evidence" value="ECO:0007669"/>
    <property type="project" value="TreeGrafter"/>
</dbReference>
<dbReference type="eggNOG" id="KOG3481">
    <property type="taxonomic scope" value="Eukaryota"/>
</dbReference>
<evidence type="ECO:0000256" key="3">
    <source>
        <dbReference type="SAM" id="MobiDB-lite"/>
    </source>
</evidence>
<dbReference type="GO" id="GO:0005829">
    <property type="term" value="C:cytosol"/>
    <property type="evidence" value="ECO:0007669"/>
    <property type="project" value="TreeGrafter"/>
</dbReference>
<dbReference type="STRING" id="578458.D8QE00"/>
<name>D8QE00_SCHCM</name>
<dbReference type="OMA" id="REYDSCF"/>
<dbReference type="OrthoDB" id="19091at2759"/>
<keyword evidence="2" id="KW-1015">Disulfide bond</keyword>
<protein>
    <recommendedName>
        <fullName evidence="6">Mitochondrial distribution and morphology protein 35</fullName>
    </recommendedName>
</protein>
<dbReference type="InParanoid" id="D8QE00"/>
<dbReference type="GO" id="GO:0005634">
    <property type="term" value="C:nucleus"/>
    <property type="evidence" value="ECO:0007669"/>
    <property type="project" value="TreeGrafter"/>
</dbReference>
<dbReference type="FunCoup" id="D8QE00">
    <property type="interactions" value="86"/>
</dbReference>